<evidence type="ECO:0000259" key="7">
    <source>
        <dbReference type="PROSITE" id="PS50090"/>
    </source>
</evidence>
<accession>A0ABC8UXR6</accession>
<comment type="caution">
    <text evidence="9">The sequence shown here is derived from an EMBL/GenBank/DDBJ whole genome shotgun (WGS) entry which is preliminary data.</text>
</comment>
<keyword evidence="10" id="KW-1185">Reference proteome</keyword>
<evidence type="ECO:0000256" key="3">
    <source>
        <dbReference type="ARBA" id="ARBA00023125"/>
    </source>
</evidence>
<dbReference type="PROSITE" id="PS51294">
    <property type="entry name" value="HTH_MYB"/>
    <property type="match status" value="2"/>
</dbReference>
<dbReference type="PANTHER" id="PTHR47999:SF96">
    <property type="entry name" value="TRANSCRIPTION REPRESSOR MYB6-LIKE"/>
    <property type="match status" value="1"/>
</dbReference>
<proteinExistence type="predicted"/>
<feature type="domain" description="HTH myb-type" evidence="8">
    <location>
        <begin position="62"/>
        <end position="116"/>
    </location>
</feature>
<protein>
    <submittedName>
        <fullName evidence="9">Uncharacterized protein</fullName>
    </submittedName>
</protein>
<feature type="region of interest" description="Disordered" evidence="6">
    <location>
        <begin position="140"/>
        <end position="163"/>
    </location>
</feature>
<sequence>MGRAPCCEKVGLKRGRWTAEEDKILTNYIQANGEGSWRSLPKNAGLLRCGKSCRLRWINYLRSDLKRGNISAEEEEIIIKLHASLGNRWSLIAGHLPGRTDNEVKNYWNSHLSRNIKTFKTSRNQTLSPVAMDLAKAGMARNRRGGRTSRSAMKKKTNFPVKSSSKLVEEHKESKPVNVAVAIPPTPNLDKEALALSSALSWQEEIENLTLPSPPYKISEVELLGCGEERESSNLLLWPGENEQNEFLRTNHEMLDSEMSFLNDIVGNEEMDPNDDVVAFSGKKEENNVIVTEERESGTVVFSEDLESGNLSSSNAESGEGQSCSSTNSYMNEGKLDWGWDCDGGFQGNELWCETDRLLSWLWEATDNGERDCNKQLGEEEMDSEKQNAMVAWLLS</sequence>
<evidence type="ECO:0000256" key="1">
    <source>
        <dbReference type="ARBA" id="ARBA00004123"/>
    </source>
</evidence>
<dbReference type="EMBL" id="CAUOFW020009446">
    <property type="protein sequence ID" value="CAK9185799.1"/>
    <property type="molecule type" value="Genomic_DNA"/>
</dbReference>
<evidence type="ECO:0000256" key="2">
    <source>
        <dbReference type="ARBA" id="ARBA00023015"/>
    </source>
</evidence>
<evidence type="ECO:0000313" key="9">
    <source>
        <dbReference type="EMBL" id="CAK9185799.1"/>
    </source>
</evidence>
<evidence type="ECO:0000256" key="6">
    <source>
        <dbReference type="SAM" id="MobiDB-lite"/>
    </source>
</evidence>
<evidence type="ECO:0000259" key="8">
    <source>
        <dbReference type="PROSITE" id="PS51294"/>
    </source>
</evidence>
<keyword evidence="3" id="KW-0238">DNA-binding</keyword>
<dbReference type="InterPro" id="IPR015495">
    <property type="entry name" value="Myb_TF_plants"/>
</dbReference>
<feature type="domain" description="HTH myb-type" evidence="8">
    <location>
        <begin position="9"/>
        <end position="61"/>
    </location>
</feature>
<dbReference type="FunFam" id="1.10.10.60:FF:000121">
    <property type="entry name" value="Myb transcription factor"/>
    <property type="match status" value="1"/>
</dbReference>
<dbReference type="GO" id="GO:0005634">
    <property type="term" value="C:nucleus"/>
    <property type="evidence" value="ECO:0007669"/>
    <property type="project" value="UniProtKB-SubCell"/>
</dbReference>
<keyword evidence="5" id="KW-0539">Nucleus</keyword>
<dbReference type="PROSITE" id="PS50090">
    <property type="entry name" value="MYB_LIKE"/>
    <property type="match status" value="2"/>
</dbReference>
<dbReference type="Pfam" id="PF00249">
    <property type="entry name" value="Myb_DNA-binding"/>
    <property type="match status" value="2"/>
</dbReference>
<dbReference type="SUPFAM" id="SSF46689">
    <property type="entry name" value="Homeodomain-like"/>
    <property type="match status" value="1"/>
</dbReference>
<feature type="domain" description="Myb-like" evidence="7">
    <location>
        <begin position="9"/>
        <end position="61"/>
    </location>
</feature>
<reference evidence="9 10" key="1">
    <citation type="submission" date="2024-02" db="EMBL/GenBank/DDBJ databases">
        <authorList>
            <person name="Vignale AGUSTIN F."/>
            <person name="Sosa J E."/>
            <person name="Modenutti C."/>
        </authorList>
    </citation>
    <scope>NUCLEOTIDE SEQUENCE [LARGE SCALE GENOMIC DNA]</scope>
</reference>
<keyword evidence="2" id="KW-0805">Transcription regulation</keyword>
<evidence type="ECO:0000313" key="10">
    <source>
        <dbReference type="Proteomes" id="UP001642360"/>
    </source>
</evidence>
<feature type="domain" description="Myb-like" evidence="7">
    <location>
        <begin position="62"/>
        <end position="112"/>
    </location>
</feature>
<dbReference type="PANTHER" id="PTHR47999">
    <property type="entry name" value="TRANSCRIPTION FACTOR MYB8-RELATED-RELATED"/>
    <property type="match status" value="1"/>
</dbReference>
<evidence type="ECO:0000256" key="4">
    <source>
        <dbReference type="ARBA" id="ARBA00023163"/>
    </source>
</evidence>
<dbReference type="SMART" id="SM00717">
    <property type="entry name" value="SANT"/>
    <property type="match status" value="2"/>
</dbReference>
<gene>
    <name evidence="9" type="ORF">ILEXP_LOCUS56235</name>
</gene>
<organism evidence="9 10">
    <name type="scientific">Ilex paraguariensis</name>
    <name type="common">yerba mate</name>
    <dbReference type="NCBI Taxonomy" id="185542"/>
    <lineage>
        <taxon>Eukaryota</taxon>
        <taxon>Viridiplantae</taxon>
        <taxon>Streptophyta</taxon>
        <taxon>Embryophyta</taxon>
        <taxon>Tracheophyta</taxon>
        <taxon>Spermatophyta</taxon>
        <taxon>Magnoliopsida</taxon>
        <taxon>eudicotyledons</taxon>
        <taxon>Gunneridae</taxon>
        <taxon>Pentapetalae</taxon>
        <taxon>asterids</taxon>
        <taxon>campanulids</taxon>
        <taxon>Aquifoliales</taxon>
        <taxon>Aquifoliaceae</taxon>
        <taxon>Ilex</taxon>
    </lineage>
</organism>
<feature type="compositionally biased region" description="Basic residues" evidence="6">
    <location>
        <begin position="141"/>
        <end position="157"/>
    </location>
</feature>
<feature type="compositionally biased region" description="Polar residues" evidence="6">
    <location>
        <begin position="309"/>
        <end position="326"/>
    </location>
</feature>
<dbReference type="CDD" id="cd00167">
    <property type="entry name" value="SANT"/>
    <property type="match status" value="2"/>
</dbReference>
<name>A0ABC8UXR6_9AQUA</name>
<dbReference type="Proteomes" id="UP001642360">
    <property type="component" value="Unassembled WGS sequence"/>
</dbReference>
<dbReference type="Gene3D" id="1.10.10.60">
    <property type="entry name" value="Homeodomain-like"/>
    <property type="match status" value="2"/>
</dbReference>
<keyword evidence="4" id="KW-0804">Transcription</keyword>
<evidence type="ECO:0000256" key="5">
    <source>
        <dbReference type="ARBA" id="ARBA00023242"/>
    </source>
</evidence>
<dbReference type="AlphaFoldDB" id="A0ABC8UXR6"/>
<dbReference type="InterPro" id="IPR017930">
    <property type="entry name" value="Myb_dom"/>
</dbReference>
<dbReference type="InterPro" id="IPR001005">
    <property type="entry name" value="SANT/Myb"/>
</dbReference>
<dbReference type="GO" id="GO:0003677">
    <property type="term" value="F:DNA binding"/>
    <property type="evidence" value="ECO:0007669"/>
    <property type="project" value="UniProtKB-KW"/>
</dbReference>
<comment type="subcellular location">
    <subcellularLocation>
        <location evidence="1">Nucleus</location>
    </subcellularLocation>
</comment>
<dbReference type="InterPro" id="IPR009057">
    <property type="entry name" value="Homeodomain-like_sf"/>
</dbReference>
<feature type="region of interest" description="Disordered" evidence="6">
    <location>
        <begin position="306"/>
        <end position="326"/>
    </location>
</feature>